<evidence type="ECO:0000313" key="2">
    <source>
        <dbReference type="Proteomes" id="UP000489600"/>
    </source>
</evidence>
<keyword evidence="2" id="KW-1185">Reference proteome</keyword>
<gene>
    <name evidence="1" type="ORF">ANE_LOCUS6238</name>
</gene>
<sequence length="145" mass="16760">MPNTEIVSLPSLRIFKLEYVIFPSDWVFELLISQSLLLERLTVKQKHEDNLKILYVHSKSFLSLCFVGLQEFDIDEVVTLWIDAPKLHYLSIVRDATNWFKTKGFGALVKLDLDTNFNLTSSDLKSDDISKGSSHTLLKWRETIV</sequence>
<dbReference type="AlphaFoldDB" id="A0A565B370"/>
<name>A0A565B370_9BRAS</name>
<organism evidence="1 2">
    <name type="scientific">Arabis nemorensis</name>
    <dbReference type="NCBI Taxonomy" id="586526"/>
    <lineage>
        <taxon>Eukaryota</taxon>
        <taxon>Viridiplantae</taxon>
        <taxon>Streptophyta</taxon>
        <taxon>Embryophyta</taxon>
        <taxon>Tracheophyta</taxon>
        <taxon>Spermatophyta</taxon>
        <taxon>Magnoliopsida</taxon>
        <taxon>eudicotyledons</taxon>
        <taxon>Gunneridae</taxon>
        <taxon>Pentapetalae</taxon>
        <taxon>rosids</taxon>
        <taxon>malvids</taxon>
        <taxon>Brassicales</taxon>
        <taxon>Brassicaceae</taxon>
        <taxon>Arabideae</taxon>
        <taxon>Arabis</taxon>
    </lineage>
</organism>
<reference evidence="1" key="1">
    <citation type="submission" date="2019-07" db="EMBL/GenBank/DDBJ databases">
        <authorList>
            <person name="Dittberner H."/>
        </authorList>
    </citation>
    <scope>NUCLEOTIDE SEQUENCE [LARGE SCALE GENOMIC DNA]</scope>
</reference>
<comment type="caution">
    <text evidence="1">The sequence shown here is derived from an EMBL/GenBank/DDBJ whole genome shotgun (WGS) entry which is preliminary data.</text>
</comment>
<proteinExistence type="predicted"/>
<evidence type="ECO:0000313" key="1">
    <source>
        <dbReference type="EMBL" id="VVA95793.1"/>
    </source>
</evidence>
<dbReference type="EMBL" id="CABITT030000002">
    <property type="protein sequence ID" value="VVA95793.1"/>
    <property type="molecule type" value="Genomic_DNA"/>
</dbReference>
<protein>
    <submittedName>
        <fullName evidence="1">Uncharacterized protein</fullName>
    </submittedName>
</protein>
<accession>A0A565B370</accession>
<dbReference type="Proteomes" id="UP000489600">
    <property type="component" value="Unassembled WGS sequence"/>
</dbReference>